<protein>
    <submittedName>
        <fullName evidence="2">FXYD domain-containing ion transport regulator 1, isoform CRA_a</fullName>
    </submittedName>
</protein>
<feature type="compositionally biased region" description="Polar residues" evidence="1">
    <location>
        <begin position="1"/>
        <end position="11"/>
    </location>
</feature>
<reference evidence="2 3" key="1">
    <citation type="submission" date="2005-09" db="EMBL/GenBank/DDBJ databases">
        <authorList>
            <person name="Mural R.J."/>
            <person name="Li P.W."/>
            <person name="Adams M.D."/>
            <person name="Amanatides P.G."/>
            <person name="Baden-Tillson H."/>
            <person name="Barnstead M."/>
            <person name="Chin S.H."/>
            <person name="Dew I."/>
            <person name="Evans C.A."/>
            <person name="Ferriera S."/>
            <person name="Flanigan M."/>
            <person name="Fosler C."/>
            <person name="Glodek A."/>
            <person name="Gu Z."/>
            <person name="Holt R.A."/>
            <person name="Jennings D."/>
            <person name="Kraft C.L."/>
            <person name="Lu F."/>
            <person name="Nguyen T."/>
            <person name="Nusskern D.R."/>
            <person name="Pfannkoch C.M."/>
            <person name="Sitter C."/>
            <person name="Sutton G.G."/>
            <person name="Venter J.C."/>
            <person name="Wang Z."/>
            <person name="Woodage T."/>
            <person name="Zheng X.H."/>
            <person name="Zhong F."/>
        </authorList>
    </citation>
    <scope>NUCLEOTIDE SEQUENCE [LARGE SCALE GENOMIC DNA]</scope>
    <source>
        <strain>BN</strain>
        <strain evidence="3">Sprague-Dawley</strain>
    </source>
</reference>
<name>A6JA51_RAT</name>
<sequence>MPVQIQPTAENWGTRRRGGNFPQLHPPSVHPQAVEPPPGSRKLSQVLQLMGGRRERGWRVGGRQGAKCQCGSVARRACHSLSSPPQSPLGT</sequence>
<organism evidence="2 3">
    <name type="scientific">Rattus norvegicus</name>
    <name type="common">Rat</name>
    <dbReference type="NCBI Taxonomy" id="10116"/>
    <lineage>
        <taxon>Eukaryota</taxon>
        <taxon>Metazoa</taxon>
        <taxon>Chordata</taxon>
        <taxon>Craniata</taxon>
        <taxon>Vertebrata</taxon>
        <taxon>Euteleostomi</taxon>
        <taxon>Mammalia</taxon>
        <taxon>Eutheria</taxon>
        <taxon>Euarchontoglires</taxon>
        <taxon>Glires</taxon>
        <taxon>Rodentia</taxon>
        <taxon>Myomorpha</taxon>
        <taxon>Muroidea</taxon>
        <taxon>Muridae</taxon>
        <taxon>Murinae</taxon>
        <taxon>Rattus</taxon>
    </lineage>
</organism>
<gene>
    <name evidence="2 4" type="primary">Fxyd1</name>
    <name evidence="2" type="ORF">rCG_54000</name>
</gene>
<feature type="region of interest" description="Disordered" evidence="1">
    <location>
        <begin position="1"/>
        <end position="44"/>
    </location>
</feature>
<feature type="compositionally biased region" description="Pro residues" evidence="1">
    <location>
        <begin position="24"/>
        <end position="39"/>
    </location>
</feature>
<dbReference type="Proteomes" id="UP000234681">
    <property type="component" value="Chromosome 1"/>
</dbReference>
<dbReference type="EMBL" id="CH473979">
    <property type="protein sequence ID" value="EDM07670.1"/>
    <property type="molecule type" value="Genomic_DNA"/>
</dbReference>
<dbReference type="AlphaFoldDB" id="A6JA51"/>
<evidence type="ECO:0000313" key="3">
    <source>
        <dbReference type="Proteomes" id="UP000234681"/>
    </source>
</evidence>
<dbReference type="RGD" id="69306">
    <property type="gene designation" value="Fxyd1"/>
</dbReference>
<evidence type="ECO:0000313" key="2">
    <source>
        <dbReference type="EMBL" id="EDM07670.1"/>
    </source>
</evidence>
<evidence type="ECO:0000256" key="1">
    <source>
        <dbReference type="SAM" id="MobiDB-lite"/>
    </source>
</evidence>
<proteinExistence type="predicted"/>
<accession>A6JA51</accession>
<evidence type="ECO:0000313" key="4">
    <source>
        <dbReference type="RGD" id="69306"/>
    </source>
</evidence>